<dbReference type="PANTHER" id="PTHR11264">
    <property type="entry name" value="URACIL-DNA GLYCOSYLASE"/>
    <property type="match status" value="1"/>
</dbReference>
<dbReference type="PANTHER" id="PTHR11264:SF0">
    <property type="entry name" value="URACIL-DNA GLYCOSYLASE"/>
    <property type="match status" value="1"/>
</dbReference>
<evidence type="ECO:0000256" key="8">
    <source>
        <dbReference type="ARBA" id="ARBA00023242"/>
    </source>
</evidence>
<proteinExistence type="inferred from homology"/>
<feature type="region of interest" description="Disordered" evidence="15">
    <location>
        <begin position="55"/>
        <end position="80"/>
    </location>
</feature>
<evidence type="ECO:0000256" key="11">
    <source>
        <dbReference type="ARBA" id="ARBA00064140"/>
    </source>
</evidence>
<feature type="domain" description="Uracil-DNA glycosylase-like" evidence="16">
    <location>
        <begin position="159"/>
        <end position="320"/>
    </location>
</feature>
<evidence type="ECO:0000256" key="4">
    <source>
        <dbReference type="ARBA" id="ARBA00022801"/>
    </source>
</evidence>
<dbReference type="CDD" id="cd10027">
    <property type="entry name" value="UDG-F1-like"/>
    <property type="match status" value="1"/>
</dbReference>
<dbReference type="GO" id="GO:0097510">
    <property type="term" value="P:base-excision repair, AP site formation via deaminated base removal"/>
    <property type="evidence" value="ECO:0007669"/>
    <property type="project" value="TreeGrafter"/>
</dbReference>
<evidence type="ECO:0000256" key="6">
    <source>
        <dbReference type="ARBA" id="ARBA00023128"/>
    </source>
</evidence>
<keyword evidence="3 12" id="KW-0227">DNA damage</keyword>
<dbReference type="InterPro" id="IPR018085">
    <property type="entry name" value="Ura-DNA_Glyclase_AS"/>
</dbReference>
<comment type="subunit">
    <text evidence="11">Interacts with RPA2 subunit of the RPA trimer; this interaction mediates UNG2 recruitment to RPA-coated single-stranded DNA at stalled replication forks. Interacts with PCNA; this interaction mediates UNG2 recruitment to S-phase replication foci. Interacts (via N-terminus) with FAM72A.</text>
</comment>
<evidence type="ECO:0000256" key="3">
    <source>
        <dbReference type="ARBA" id="ARBA00022763"/>
    </source>
</evidence>
<dbReference type="PROSITE" id="PS00130">
    <property type="entry name" value="U_DNA_GLYCOSYLASE"/>
    <property type="match status" value="1"/>
</dbReference>
<gene>
    <name evidence="17" type="ORF">OTU49_000753</name>
</gene>
<evidence type="ECO:0000313" key="18">
    <source>
        <dbReference type="Proteomes" id="UP001445076"/>
    </source>
</evidence>
<evidence type="ECO:0000256" key="15">
    <source>
        <dbReference type="SAM" id="MobiDB-lite"/>
    </source>
</evidence>
<dbReference type="SMART" id="SM00986">
    <property type="entry name" value="UDG"/>
    <property type="match status" value="1"/>
</dbReference>
<protein>
    <recommendedName>
        <fullName evidence="12 14">Uracil-DNA glycosylase</fullName>
        <shortName evidence="12">UDG</shortName>
        <ecNumber evidence="12 14">3.2.2.27</ecNumber>
    </recommendedName>
</protein>
<dbReference type="EC" id="3.2.2.27" evidence="12 14"/>
<feature type="active site" description="Proton acceptor" evidence="12 13">
    <location>
        <position position="174"/>
    </location>
</feature>
<name>A0AAW0XV33_CHEQU</name>
<dbReference type="NCBIfam" id="TIGR00628">
    <property type="entry name" value="ung"/>
    <property type="match status" value="1"/>
</dbReference>
<dbReference type="InterPro" id="IPR005122">
    <property type="entry name" value="Uracil-DNA_glycosylase-like"/>
</dbReference>
<dbReference type="GO" id="GO:0005739">
    <property type="term" value="C:mitochondrion"/>
    <property type="evidence" value="ECO:0007669"/>
    <property type="project" value="UniProtKB-SubCell"/>
</dbReference>
<evidence type="ECO:0000259" key="16">
    <source>
        <dbReference type="SMART" id="SM00986"/>
    </source>
</evidence>
<evidence type="ECO:0000256" key="10">
    <source>
        <dbReference type="ARBA" id="ARBA00052828"/>
    </source>
</evidence>
<accession>A0AAW0XV33</accession>
<evidence type="ECO:0000256" key="2">
    <source>
        <dbReference type="ARBA" id="ARBA00022553"/>
    </source>
</evidence>
<dbReference type="NCBIfam" id="NF003588">
    <property type="entry name" value="PRK05254.1-1"/>
    <property type="match status" value="1"/>
</dbReference>
<keyword evidence="6 12" id="KW-0496">Mitochondrion</keyword>
<evidence type="ECO:0000256" key="13">
    <source>
        <dbReference type="PROSITE-ProRule" id="PRU10072"/>
    </source>
</evidence>
<organism evidence="17 18">
    <name type="scientific">Cherax quadricarinatus</name>
    <name type="common">Australian red claw crayfish</name>
    <dbReference type="NCBI Taxonomy" id="27406"/>
    <lineage>
        <taxon>Eukaryota</taxon>
        <taxon>Metazoa</taxon>
        <taxon>Ecdysozoa</taxon>
        <taxon>Arthropoda</taxon>
        <taxon>Crustacea</taxon>
        <taxon>Multicrustacea</taxon>
        <taxon>Malacostraca</taxon>
        <taxon>Eumalacostraca</taxon>
        <taxon>Eucarida</taxon>
        <taxon>Decapoda</taxon>
        <taxon>Pleocyemata</taxon>
        <taxon>Astacidea</taxon>
        <taxon>Parastacoidea</taxon>
        <taxon>Parastacidae</taxon>
        <taxon>Cherax</taxon>
    </lineage>
</organism>
<evidence type="ECO:0000256" key="9">
    <source>
        <dbReference type="ARBA" id="ARBA00052069"/>
    </source>
</evidence>
<dbReference type="InterPro" id="IPR036895">
    <property type="entry name" value="Uracil-DNA_glycosylase-like_sf"/>
</dbReference>
<sequence length="337" mass="38216">MAAAAWFYRLKQIIRSPVLTCCRNMSSQKTIKNFFKPSVKRTSEDNQNNDIAKKVKASEEKNSSCDLARTPPKCPDQDTQLSLTPEQRQRMNQNKLKAEIKRQSRTTPALHENIGASWFLALKSQFSMPYFEKLSKFLVQERSKATVYPPDDQVFSWTHHCSLQDIKVVILGQDPYHGPRQAHGLCFSVQMGVPPPPSLLNMYKELESDIPGFERPSHGYLLGWAKQGVLLLNACLTVQAHKANSHKDQGWEKFTDCVIKTISDCNRGVVFLLWGSYAQKKASVVDKKKHHLLNAPHPSPLSAHRGFLGCKHFSKCNELLKNGGKKPIDWSYLPTEI</sequence>
<evidence type="ECO:0000256" key="12">
    <source>
        <dbReference type="HAMAP-Rule" id="MF_03166"/>
    </source>
</evidence>
<comment type="catalytic activity">
    <reaction evidence="9">
        <text>a 2'-deoxyuridine in double-stranded DNA + H2O = a 2'-deoxyribose 5'-monophosphate in double-stranded DNA + uracil</text>
        <dbReference type="Rhea" id="RHEA:81455"/>
        <dbReference type="Rhea" id="RHEA-COMP:14231"/>
        <dbReference type="Rhea" id="RHEA-COMP:17071"/>
        <dbReference type="ChEBI" id="CHEBI:15377"/>
        <dbReference type="ChEBI" id="CHEBI:17568"/>
        <dbReference type="ChEBI" id="CHEBI:133902"/>
        <dbReference type="ChEBI" id="CHEBI:139095"/>
    </reaction>
    <physiologicalReaction direction="left-to-right" evidence="9">
        <dbReference type="Rhea" id="RHEA:81456"/>
    </physiologicalReaction>
</comment>
<dbReference type="NCBIfam" id="NF003592">
    <property type="entry name" value="PRK05254.1-5"/>
    <property type="match status" value="1"/>
</dbReference>
<dbReference type="Pfam" id="PF03167">
    <property type="entry name" value="UDG"/>
    <property type="match status" value="1"/>
</dbReference>
<keyword evidence="7 12" id="KW-0234">DNA repair</keyword>
<comment type="function">
    <text evidence="12 14">Excises uracil residues from the DNA which can arise as a result of misincorporation of dUMP residues by DNA polymerase or due to deamination of cytosine.</text>
</comment>
<dbReference type="AlphaFoldDB" id="A0AAW0XV33"/>
<evidence type="ECO:0000313" key="17">
    <source>
        <dbReference type="EMBL" id="KAK8744339.1"/>
    </source>
</evidence>
<dbReference type="HAMAP" id="MF_00148">
    <property type="entry name" value="UDG"/>
    <property type="match status" value="1"/>
</dbReference>
<evidence type="ECO:0000256" key="7">
    <source>
        <dbReference type="ARBA" id="ARBA00023204"/>
    </source>
</evidence>
<comment type="similarity">
    <text evidence="1 12 14">Belongs to the uracil-DNA glycosylase (UDG) superfamily. UNG family.</text>
</comment>
<keyword evidence="5" id="KW-0007">Acetylation</keyword>
<dbReference type="NCBIfam" id="NF003591">
    <property type="entry name" value="PRK05254.1-4"/>
    <property type="match status" value="1"/>
</dbReference>
<evidence type="ECO:0000256" key="5">
    <source>
        <dbReference type="ARBA" id="ARBA00022990"/>
    </source>
</evidence>
<keyword evidence="8 12" id="KW-0539">Nucleus</keyword>
<evidence type="ECO:0000256" key="1">
    <source>
        <dbReference type="ARBA" id="ARBA00008184"/>
    </source>
</evidence>
<dbReference type="SMART" id="SM00987">
    <property type="entry name" value="UreE_C"/>
    <property type="match status" value="1"/>
</dbReference>
<keyword evidence="4 12" id="KW-0378">Hydrolase</keyword>
<dbReference type="NCBIfam" id="NF003589">
    <property type="entry name" value="PRK05254.1-2"/>
    <property type="match status" value="1"/>
</dbReference>
<dbReference type="GO" id="GO:0004844">
    <property type="term" value="F:uracil DNA N-glycosylase activity"/>
    <property type="evidence" value="ECO:0007669"/>
    <property type="project" value="UniProtKB-UniRule"/>
</dbReference>
<comment type="subcellular location">
    <subcellularLocation>
        <location evidence="12">Mitochondrion</location>
    </subcellularLocation>
    <subcellularLocation>
        <location evidence="12">Nucleus</location>
    </subcellularLocation>
</comment>
<dbReference type="Proteomes" id="UP001445076">
    <property type="component" value="Unassembled WGS sequence"/>
</dbReference>
<comment type="catalytic activity">
    <reaction evidence="10">
        <text>a 2'-deoxyuridine in single-stranded DNA + H2O = a 2'-deoxyribose 5'-monophosphate in single-stranded DNA + uracil</text>
        <dbReference type="Rhea" id="RHEA:81459"/>
        <dbReference type="Rhea" id="RHEA-COMP:12847"/>
        <dbReference type="Rhea" id="RHEA-COMP:19684"/>
        <dbReference type="ChEBI" id="CHEBI:15377"/>
        <dbReference type="ChEBI" id="CHEBI:17568"/>
        <dbReference type="ChEBI" id="CHEBI:133902"/>
        <dbReference type="ChEBI" id="CHEBI:139095"/>
    </reaction>
    <physiologicalReaction direction="left-to-right" evidence="10">
        <dbReference type="Rhea" id="RHEA:81460"/>
    </physiologicalReaction>
</comment>
<dbReference type="EMBL" id="JARKIK010000022">
    <property type="protein sequence ID" value="KAK8744339.1"/>
    <property type="molecule type" value="Genomic_DNA"/>
</dbReference>
<dbReference type="InterPro" id="IPR002043">
    <property type="entry name" value="UDG_fam1"/>
</dbReference>
<dbReference type="Gene3D" id="3.40.470.10">
    <property type="entry name" value="Uracil-DNA glycosylase-like domain"/>
    <property type="match status" value="1"/>
</dbReference>
<dbReference type="FunFam" id="3.40.470.10:FF:000004">
    <property type="entry name" value="Uracil-DNA glycosylase"/>
    <property type="match status" value="1"/>
</dbReference>
<evidence type="ECO:0000256" key="14">
    <source>
        <dbReference type="RuleBase" id="RU003780"/>
    </source>
</evidence>
<keyword evidence="2" id="KW-0597">Phosphoprotein</keyword>
<dbReference type="GO" id="GO:0005654">
    <property type="term" value="C:nucleoplasm"/>
    <property type="evidence" value="ECO:0007669"/>
    <property type="project" value="UniProtKB-ARBA"/>
</dbReference>
<dbReference type="SUPFAM" id="SSF52141">
    <property type="entry name" value="Uracil-DNA glycosylase-like"/>
    <property type="match status" value="1"/>
</dbReference>
<comment type="catalytic activity">
    <reaction evidence="12 14">
        <text>Hydrolyzes single-stranded DNA or mismatched double-stranded DNA and polynucleotides, releasing free uracil.</text>
        <dbReference type="EC" id="3.2.2.27"/>
    </reaction>
</comment>
<reference evidence="17 18" key="1">
    <citation type="journal article" date="2024" name="BMC Genomics">
        <title>Genome assembly of redclaw crayfish (Cherax quadricarinatus) provides insights into its immune adaptation and hypoxia tolerance.</title>
        <authorList>
            <person name="Liu Z."/>
            <person name="Zheng J."/>
            <person name="Li H."/>
            <person name="Fang K."/>
            <person name="Wang S."/>
            <person name="He J."/>
            <person name="Zhou D."/>
            <person name="Weng S."/>
            <person name="Chi M."/>
            <person name="Gu Z."/>
            <person name="He J."/>
            <person name="Li F."/>
            <person name="Wang M."/>
        </authorList>
    </citation>
    <scope>NUCLEOTIDE SEQUENCE [LARGE SCALE GENOMIC DNA]</scope>
    <source>
        <strain evidence="17">ZL_2023a</strain>
    </source>
</reference>
<keyword evidence="18" id="KW-1185">Reference proteome</keyword>
<comment type="caution">
    <text evidence="17">The sequence shown here is derived from an EMBL/GenBank/DDBJ whole genome shotgun (WGS) entry which is preliminary data.</text>
</comment>